<protein>
    <recommendedName>
        <fullName evidence="4">Secreted protein</fullName>
    </recommendedName>
</protein>
<evidence type="ECO:0000313" key="2">
    <source>
        <dbReference type="EMBL" id="MBB5617020.1"/>
    </source>
</evidence>
<feature type="signal peptide" evidence="1">
    <location>
        <begin position="1"/>
        <end position="28"/>
    </location>
</feature>
<dbReference type="RefSeq" id="WP_153982685.1">
    <property type="nucleotide sequence ID" value="NZ_BAAANZ010000013.1"/>
</dbReference>
<reference evidence="2 3" key="1">
    <citation type="submission" date="2020-08" db="EMBL/GenBank/DDBJ databases">
        <title>Sequencing the genomes of 1000 actinobacteria strains.</title>
        <authorList>
            <person name="Klenk H.-P."/>
        </authorList>
    </citation>
    <scope>NUCLEOTIDE SEQUENCE [LARGE SCALE GENOMIC DNA]</scope>
    <source>
        <strain evidence="2 3">DSM 23889</strain>
    </source>
</reference>
<evidence type="ECO:0000256" key="1">
    <source>
        <dbReference type="SAM" id="SignalP"/>
    </source>
</evidence>
<proteinExistence type="predicted"/>
<gene>
    <name evidence="2" type="ORF">BJ959_000516</name>
</gene>
<organism evidence="2 3">
    <name type="scientific">Microcella frigidaquae</name>
    <dbReference type="NCBI Taxonomy" id="424758"/>
    <lineage>
        <taxon>Bacteria</taxon>
        <taxon>Bacillati</taxon>
        <taxon>Actinomycetota</taxon>
        <taxon>Actinomycetes</taxon>
        <taxon>Micrococcales</taxon>
        <taxon>Microbacteriaceae</taxon>
        <taxon>Microcella</taxon>
    </lineage>
</organism>
<dbReference type="AlphaFoldDB" id="A0A840X3R8"/>
<feature type="chain" id="PRO_5032625198" description="Secreted protein" evidence="1">
    <location>
        <begin position="29"/>
        <end position="230"/>
    </location>
</feature>
<dbReference type="PROSITE" id="PS51257">
    <property type="entry name" value="PROKAR_LIPOPROTEIN"/>
    <property type="match status" value="1"/>
</dbReference>
<comment type="caution">
    <text evidence="2">The sequence shown here is derived from an EMBL/GenBank/DDBJ whole genome shotgun (WGS) entry which is preliminary data.</text>
</comment>
<accession>A0A840X3R8</accession>
<keyword evidence="3" id="KW-1185">Reference proteome</keyword>
<dbReference type="OrthoDB" id="9849599at2"/>
<sequence length="230" mass="24743">MIRAARRCALVACTGALLAVLVSGCAAAAPAAPTLDDSLAERRAALEAAERERFDAFVASSSARIAELGVPVPEFQGLVAREVWPDAVAACIDRADPRIRADRVDDRLTVSYFGMVGEDFDRSRWAIESCTAQFGVAEPRELRQSGPVERAWRFADAQQRLLPCLRAAGLVVPSLPSAEEFGQRLETTAAWNPYALLAADPAALQRALVLCPPSERLLAEREAVMSGGRP</sequence>
<keyword evidence="1" id="KW-0732">Signal</keyword>
<name>A0A840X3R8_9MICO</name>
<dbReference type="EMBL" id="JACHBS010000001">
    <property type="protein sequence ID" value="MBB5617020.1"/>
    <property type="molecule type" value="Genomic_DNA"/>
</dbReference>
<evidence type="ECO:0000313" key="3">
    <source>
        <dbReference type="Proteomes" id="UP000552883"/>
    </source>
</evidence>
<evidence type="ECO:0008006" key="4">
    <source>
        <dbReference type="Google" id="ProtNLM"/>
    </source>
</evidence>
<dbReference type="Proteomes" id="UP000552883">
    <property type="component" value="Unassembled WGS sequence"/>
</dbReference>